<gene>
    <name evidence="2" type="ORF">C1SCF055_LOCUS16854</name>
</gene>
<evidence type="ECO:0000313" key="3">
    <source>
        <dbReference type="EMBL" id="CAL1143188.1"/>
    </source>
</evidence>
<evidence type="ECO:0000313" key="4">
    <source>
        <dbReference type="Proteomes" id="UP001152797"/>
    </source>
</evidence>
<comment type="caution">
    <text evidence="2">The sequence shown here is derived from an EMBL/GenBank/DDBJ whole genome shotgun (WGS) entry which is preliminary data.</text>
</comment>
<name>A0A9P1CFN6_9DINO</name>
<reference evidence="2" key="1">
    <citation type="submission" date="2022-10" db="EMBL/GenBank/DDBJ databases">
        <authorList>
            <person name="Chen Y."/>
            <person name="Dougan E. K."/>
            <person name="Chan C."/>
            <person name="Rhodes N."/>
            <person name="Thang M."/>
        </authorList>
    </citation>
    <scope>NUCLEOTIDE SEQUENCE</scope>
</reference>
<sequence length="740" mass="81319">MGFRRVSDLSEYSVSELLDLIEKATKLVRDKLDNSWDCGASGVSSSGYSVVEPEPAGASSSAAVPRKRWASMATTQSLAPLAGHEVDTDDLFGRSSEEQFNFDPPQKIGKIAQTVDPITVVDVATDDFLGAGSSNGSKPLNSGHKHERDALLSTDLSLFKYPWEKGRLAAIFGPKPTIKVPVPKLQPGGRNLVHVDLTVGEDGQVATRTVLKPERSETAAFMQVVRKVEDIEILDEKAKRRKHALEGFWHLLAFSICSSAVGLKVSVESTADTVAQYDCMHCNPMNNGAVSERRVWNYVQWLQQTNAAATKASSLLEALRFSWFLLGVEGASEAEQSLRVKGISSQMRAAKRPWRPADLLTVEEVLVLHKVLGDNNEELGDRLLCGHCLHLLYSRSRWSDLTQVANLFIDEEKRYLEVSTRAHKGARSAEMKSRLLPIVCPCQGISDQNWAVIYLNLRDQANLQLPEHGYGPMMPAPANDSATVWCKRALTSEEGADFMRAILKAPKSAERRVSTHSFKSTLISWTAKYGLPDTSRAVLARHLSCATATTAVYSRDLISPVLRELDTMLQAMRCALFQPDRTRSGMVTPAVMPTVPGTPFRVPPVPSTPMPPVPQAAGAKQADVGEKWQVVPEERDVASPVESMSNSPRAQSSPAEAVDSSSETTEEASEQSTSDSDVELEEENVPREVEPVLRYFINGKSLVIHCERSAGLLRCGRKVSPHFVVVYELHGIRCSRCFDV</sequence>
<evidence type="ECO:0000256" key="1">
    <source>
        <dbReference type="SAM" id="MobiDB-lite"/>
    </source>
</evidence>
<dbReference type="EMBL" id="CAMXCT030001406">
    <property type="protein sequence ID" value="CAL4777125.1"/>
    <property type="molecule type" value="Genomic_DNA"/>
</dbReference>
<dbReference type="EMBL" id="CAMXCT010001406">
    <property type="protein sequence ID" value="CAI3989813.1"/>
    <property type="molecule type" value="Genomic_DNA"/>
</dbReference>
<feature type="compositionally biased region" description="Polar residues" evidence="1">
    <location>
        <begin position="642"/>
        <end position="654"/>
    </location>
</feature>
<evidence type="ECO:0000313" key="2">
    <source>
        <dbReference type="EMBL" id="CAI3989813.1"/>
    </source>
</evidence>
<reference evidence="3" key="2">
    <citation type="submission" date="2024-04" db="EMBL/GenBank/DDBJ databases">
        <authorList>
            <person name="Chen Y."/>
            <person name="Shah S."/>
            <person name="Dougan E. K."/>
            <person name="Thang M."/>
            <person name="Chan C."/>
        </authorList>
    </citation>
    <scope>NUCLEOTIDE SEQUENCE [LARGE SCALE GENOMIC DNA]</scope>
</reference>
<dbReference type="EMBL" id="CAMXCT020001406">
    <property type="protein sequence ID" value="CAL1143188.1"/>
    <property type="molecule type" value="Genomic_DNA"/>
</dbReference>
<dbReference type="AlphaFoldDB" id="A0A9P1CFN6"/>
<protein>
    <submittedName>
        <fullName evidence="2">Uncharacterized protein</fullName>
    </submittedName>
</protein>
<proteinExistence type="predicted"/>
<keyword evidence="4" id="KW-1185">Reference proteome</keyword>
<feature type="region of interest" description="Disordered" evidence="1">
    <location>
        <begin position="587"/>
        <end position="685"/>
    </location>
</feature>
<accession>A0A9P1CFN6</accession>
<feature type="compositionally biased region" description="Pro residues" evidence="1">
    <location>
        <begin position="601"/>
        <end position="614"/>
    </location>
</feature>
<dbReference type="Proteomes" id="UP001152797">
    <property type="component" value="Unassembled WGS sequence"/>
</dbReference>
<organism evidence="2">
    <name type="scientific">Cladocopium goreaui</name>
    <dbReference type="NCBI Taxonomy" id="2562237"/>
    <lineage>
        <taxon>Eukaryota</taxon>
        <taxon>Sar</taxon>
        <taxon>Alveolata</taxon>
        <taxon>Dinophyceae</taxon>
        <taxon>Suessiales</taxon>
        <taxon>Symbiodiniaceae</taxon>
        <taxon>Cladocopium</taxon>
    </lineage>
</organism>